<name>A0A0L0FLC8_9EUKA</name>
<dbReference type="EMBL" id="KQ242692">
    <property type="protein sequence ID" value="KNC77574.1"/>
    <property type="molecule type" value="Genomic_DNA"/>
</dbReference>
<dbReference type="STRING" id="667725.A0A0L0FLC8"/>
<dbReference type="GeneID" id="25910471"/>
<proteinExistence type="predicted"/>
<evidence type="ECO:0000256" key="1">
    <source>
        <dbReference type="SAM" id="MobiDB-lite"/>
    </source>
</evidence>
<evidence type="ECO:0000313" key="3">
    <source>
        <dbReference type="Proteomes" id="UP000054560"/>
    </source>
</evidence>
<accession>A0A0L0FLC8</accession>
<dbReference type="Proteomes" id="UP000054560">
    <property type="component" value="Unassembled WGS sequence"/>
</dbReference>
<dbReference type="AlphaFoldDB" id="A0A0L0FLC8"/>
<dbReference type="RefSeq" id="XP_014151476.1">
    <property type="nucleotide sequence ID" value="XM_014296001.1"/>
</dbReference>
<gene>
    <name evidence="2" type="ORF">SARC_09967</name>
</gene>
<evidence type="ECO:0000313" key="2">
    <source>
        <dbReference type="EMBL" id="KNC77574.1"/>
    </source>
</evidence>
<protein>
    <submittedName>
        <fullName evidence="2">Uncharacterized protein</fullName>
    </submittedName>
</protein>
<dbReference type="PROSITE" id="PS51257">
    <property type="entry name" value="PROKAR_LIPOPROTEIN"/>
    <property type="match status" value="1"/>
</dbReference>
<sequence>MLEGKTLIIPAGWAGCAVKKDKNPADVPGAGGGNVLYVVHRNRDGLTADFAVINTGDGSQYHPVTVEDSPDPLYKPALVFRDIPWGKITDSSLWLVLMKIQVTPSDLATVDVVYESILPFLNEKTLAATVCDNMETTSSTGTSHVVLPWEPLARGSAGSLVEDVIKACSFAMLSEGMGEGKILLIDLLCRWTIAKMMHHDLTQMTDMSGSDIHMCHHTLKQLAGHGATHMSRGGVMSSGGLKALQSFIDKTRALLTDMKRSSPMAQSNPKPLRAPEKYDGYMCSDT</sequence>
<feature type="region of interest" description="Disordered" evidence="1">
    <location>
        <begin position="258"/>
        <end position="286"/>
    </location>
</feature>
<reference evidence="2 3" key="1">
    <citation type="submission" date="2011-02" db="EMBL/GenBank/DDBJ databases">
        <title>The Genome Sequence of Sphaeroforma arctica JP610.</title>
        <authorList>
            <consortium name="The Broad Institute Genome Sequencing Platform"/>
            <person name="Russ C."/>
            <person name="Cuomo C."/>
            <person name="Young S.K."/>
            <person name="Zeng Q."/>
            <person name="Gargeya S."/>
            <person name="Alvarado L."/>
            <person name="Berlin A."/>
            <person name="Chapman S.B."/>
            <person name="Chen Z."/>
            <person name="Freedman E."/>
            <person name="Gellesch M."/>
            <person name="Goldberg J."/>
            <person name="Griggs A."/>
            <person name="Gujja S."/>
            <person name="Heilman E."/>
            <person name="Heiman D."/>
            <person name="Howarth C."/>
            <person name="Mehta T."/>
            <person name="Neiman D."/>
            <person name="Pearson M."/>
            <person name="Roberts A."/>
            <person name="Saif S."/>
            <person name="Shea T."/>
            <person name="Shenoy N."/>
            <person name="Sisk P."/>
            <person name="Stolte C."/>
            <person name="Sykes S."/>
            <person name="White J."/>
            <person name="Yandava C."/>
            <person name="Burger G."/>
            <person name="Gray M.W."/>
            <person name="Holland P.W.H."/>
            <person name="King N."/>
            <person name="Lang F.B.F."/>
            <person name="Roger A.J."/>
            <person name="Ruiz-Trillo I."/>
            <person name="Haas B."/>
            <person name="Nusbaum C."/>
            <person name="Birren B."/>
        </authorList>
    </citation>
    <scope>NUCLEOTIDE SEQUENCE [LARGE SCALE GENOMIC DNA]</scope>
    <source>
        <strain evidence="2 3">JP610</strain>
    </source>
</reference>
<organism evidence="2 3">
    <name type="scientific">Sphaeroforma arctica JP610</name>
    <dbReference type="NCBI Taxonomy" id="667725"/>
    <lineage>
        <taxon>Eukaryota</taxon>
        <taxon>Ichthyosporea</taxon>
        <taxon>Ichthyophonida</taxon>
        <taxon>Sphaeroforma</taxon>
    </lineage>
</organism>
<dbReference type="OrthoDB" id="422889at2759"/>
<keyword evidence="3" id="KW-1185">Reference proteome</keyword>